<comment type="caution">
    <text evidence="6">The sequence shown here is derived from an EMBL/GenBank/DDBJ whole genome shotgun (WGS) entry which is preliminary data.</text>
</comment>
<evidence type="ECO:0000313" key="6">
    <source>
        <dbReference type="EMBL" id="MBL4935648.1"/>
    </source>
</evidence>
<dbReference type="EMBL" id="JAESWC010000002">
    <property type="protein sequence ID" value="MBL4935648.1"/>
    <property type="molecule type" value="Genomic_DNA"/>
</dbReference>
<comment type="similarity">
    <text evidence="1">Belongs to the zinc-associated anti-sigma factor (ZAS) superfamily. Anti-sigma-W factor family.</text>
</comment>
<feature type="transmembrane region" description="Helical" evidence="3">
    <location>
        <begin position="75"/>
        <end position="98"/>
    </location>
</feature>
<evidence type="ECO:0000256" key="1">
    <source>
        <dbReference type="ARBA" id="ARBA00024353"/>
    </source>
</evidence>
<keyword evidence="3" id="KW-0472">Membrane</keyword>
<feature type="domain" description="Putative zinc-finger" evidence="4">
    <location>
        <begin position="3"/>
        <end position="36"/>
    </location>
</feature>
<proteinExistence type="inferred from homology"/>
<keyword evidence="3" id="KW-1133">Transmembrane helix</keyword>
<evidence type="ECO:0000256" key="3">
    <source>
        <dbReference type="SAM" id="Phobius"/>
    </source>
</evidence>
<evidence type="ECO:0000259" key="4">
    <source>
        <dbReference type="Pfam" id="PF13490"/>
    </source>
</evidence>
<evidence type="ECO:0000313" key="7">
    <source>
        <dbReference type="Proteomes" id="UP000632377"/>
    </source>
</evidence>
<protein>
    <recommendedName>
        <fullName evidence="2">Anti-sigma-W factor RsiW</fullName>
    </recommendedName>
</protein>
<dbReference type="Pfam" id="PF13791">
    <property type="entry name" value="Sigma_reg_C"/>
    <property type="match status" value="1"/>
</dbReference>
<name>A0ABS1TCF2_9CLOT</name>
<dbReference type="InterPro" id="IPR041916">
    <property type="entry name" value="Anti_sigma_zinc_sf"/>
</dbReference>
<keyword evidence="3" id="KW-0812">Transmembrane</keyword>
<accession>A0ABS1TCF2</accession>
<dbReference type="InterPro" id="IPR025672">
    <property type="entry name" value="Sigma_reg_C_dom"/>
</dbReference>
<keyword evidence="7" id="KW-1185">Reference proteome</keyword>
<gene>
    <name evidence="6" type="ORF">JK636_07740</name>
</gene>
<reference evidence="6 7" key="1">
    <citation type="submission" date="2021-01" db="EMBL/GenBank/DDBJ databases">
        <title>Genome public.</title>
        <authorList>
            <person name="Liu C."/>
            <person name="Sun Q."/>
        </authorList>
    </citation>
    <scope>NUCLEOTIDE SEQUENCE [LARGE SCALE GENOMIC DNA]</scope>
    <source>
        <strain evidence="6 7">YIM B02515</strain>
    </source>
</reference>
<evidence type="ECO:0000256" key="2">
    <source>
        <dbReference type="ARBA" id="ARBA00024438"/>
    </source>
</evidence>
<dbReference type="RefSeq" id="WP_202748243.1">
    <property type="nucleotide sequence ID" value="NZ_JAESWC010000002.1"/>
</dbReference>
<dbReference type="Pfam" id="PF13490">
    <property type="entry name" value="zf-HC2"/>
    <property type="match status" value="1"/>
</dbReference>
<organism evidence="6 7">
    <name type="scientific">Clostridium rhizosphaerae</name>
    <dbReference type="NCBI Taxonomy" id="2803861"/>
    <lineage>
        <taxon>Bacteria</taxon>
        <taxon>Bacillati</taxon>
        <taxon>Bacillota</taxon>
        <taxon>Clostridia</taxon>
        <taxon>Eubacteriales</taxon>
        <taxon>Clostridiaceae</taxon>
        <taxon>Clostridium</taxon>
    </lineage>
</organism>
<feature type="domain" description="Sigma factor regulator C-terminal" evidence="5">
    <location>
        <begin position="209"/>
        <end position="367"/>
    </location>
</feature>
<evidence type="ECO:0000259" key="5">
    <source>
        <dbReference type="Pfam" id="PF13791"/>
    </source>
</evidence>
<dbReference type="Gene3D" id="1.10.10.1320">
    <property type="entry name" value="Anti-sigma factor, zinc-finger domain"/>
    <property type="match status" value="1"/>
</dbReference>
<dbReference type="InterPro" id="IPR027383">
    <property type="entry name" value="Znf_put"/>
</dbReference>
<sequence>MKCSDVKESLSKYISGTCSNEERDKISRHLSECPECMKEMTALDENNLNNNAIVPNDKEVEKALIKARKKLIAKISIKVTGVILAAACILFLVVPGILNMTRMLNLSKYSRALVDLAQFSQPVNVGGYGNSFKGLQFYSTTLSAFTYEEIGTKKKPSAPIEAKLSLITGNMIYKDFKGPSFIHPKVSPESSYLDEASPENTKIILTKNGDNTVAKINLSLSKTIDLNEIEKLLNGYDVKITWMAVECGEESFKPKNMSMGQNQYIQWGIPGTLFIREPDMHSIELNKKNIKEYSEKIIEEMKWLENNKKYVKNDTELMKDNSINNGVGSKAAYVVKNGLKIYGLQLTGPTKELLKLQDSLAIRFENVTDIDFWFWN</sequence>
<dbReference type="Proteomes" id="UP000632377">
    <property type="component" value="Unassembled WGS sequence"/>
</dbReference>